<organism evidence="9 10">
    <name type="scientific">Solilutibacter oculi</name>
    <dbReference type="NCBI Taxonomy" id="2698682"/>
    <lineage>
        <taxon>Bacteria</taxon>
        <taxon>Pseudomonadati</taxon>
        <taxon>Pseudomonadota</taxon>
        <taxon>Gammaproteobacteria</taxon>
        <taxon>Lysobacterales</taxon>
        <taxon>Lysobacteraceae</taxon>
        <taxon>Solilutibacter</taxon>
    </lineage>
</organism>
<keyword evidence="7" id="KW-0472">Membrane</keyword>
<keyword evidence="7" id="KW-0812">Transmembrane</keyword>
<dbReference type="Proteomes" id="UP000251842">
    <property type="component" value="Chromosome"/>
</dbReference>
<dbReference type="KEGG" id="lue:DCD74_03610"/>
<dbReference type="InterPro" id="IPR038297">
    <property type="entry name" value="CcmH/CycL/NrfF/Ccl2_sf"/>
</dbReference>
<keyword evidence="3 7" id="KW-0479">Metal-binding</keyword>
<feature type="transmembrane region" description="Helical" evidence="7">
    <location>
        <begin position="108"/>
        <end position="129"/>
    </location>
</feature>
<dbReference type="PANTHER" id="PTHR47870:SF1">
    <property type="entry name" value="CYTOCHROME C-TYPE BIOGENESIS PROTEIN CCMH"/>
    <property type="match status" value="1"/>
</dbReference>
<dbReference type="InterPro" id="IPR005616">
    <property type="entry name" value="CcmH/CycL/Ccl2/NrfF_N"/>
</dbReference>
<dbReference type="Pfam" id="PF03918">
    <property type="entry name" value="CcmH"/>
    <property type="match status" value="1"/>
</dbReference>
<keyword evidence="2 7" id="KW-0349">Heme</keyword>
<dbReference type="InterPro" id="IPR051263">
    <property type="entry name" value="C-type_cytochrome_biogenesis"/>
</dbReference>
<dbReference type="GO" id="GO:0017004">
    <property type="term" value="P:cytochrome complex assembly"/>
    <property type="evidence" value="ECO:0007669"/>
    <property type="project" value="UniProtKB-KW"/>
</dbReference>
<comment type="similarity">
    <text evidence="1 7">Belongs to the CcmH/CycL/Ccl2/NrfF family.</text>
</comment>
<sequence>MRRTLAVFLLCLWLPLAGLAQVKGDVAPPVFRDGFEEARFRQLTHELRCVMCQNQSLADSNAEIARDLRNEVLALMRQGKTDAEIRDFMVARYGEFVLYKPRLEGQTLLLWFAPLALVLIGGGLVFVLVRRGSRRAPVPVDDRQEW</sequence>
<gene>
    <name evidence="9" type="ORF">DCD74_03610</name>
</gene>
<dbReference type="FunFam" id="1.10.8.640:FF:000001">
    <property type="entry name" value="Cytochrome c-type biogenesis protein"/>
    <property type="match status" value="1"/>
</dbReference>
<dbReference type="CDD" id="cd16378">
    <property type="entry name" value="CcmH_N"/>
    <property type="match status" value="1"/>
</dbReference>
<protein>
    <recommendedName>
        <fullName evidence="7">Cytochrome c-type biogenesis protein</fullName>
    </recommendedName>
</protein>
<dbReference type="AlphaFoldDB" id="A0A344J4D7"/>
<dbReference type="OrthoDB" id="9804975at2"/>
<dbReference type="Gene3D" id="1.10.8.640">
    <property type="entry name" value="Cytochrome C biogenesis protein"/>
    <property type="match status" value="1"/>
</dbReference>
<evidence type="ECO:0000256" key="2">
    <source>
        <dbReference type="ARBA" id="ARBA00022617"/>
    </source>
</evidence>
<evidence type="ECO:0000256" key="7">
    <source>
        <dbReference type="RuleBase" id="RU364112"/>
    </source>
</evidence>
<reference evidence="10" key="1">
    <citation type="submission" date="2018-05" db="EMBL/GenBank/DDBJ databases">
        <title>Luteimonas pekinense sp. nov., isolated from human Meibomian gland secretions, Beijing, China.</title>
        <authorList>
            <person name="Wen T."/>
            <person name="Bai H."/>
            <person name="Lv H."/>
        </authorList>
    </citation>
    <scope>NUCLEOTIDE SEQUENCE [LARGE SCALE GENOMIC DNA]</scope>
    <source>
        <strain evidence="10">83-4</strain>
    </source>
</reference>
<feature type="signal peptide" evidence="7">
    <location>
        <begin position="1"/>
        <end position="20"/>
    </location>
</feature>
<feature type="domain" description="CcmH/CycL/Ccl2/NrfF N-terminal" evidence="8">
    <location>
        <begin position="26"/>
        <end position="136"/>
    </location>
</feature>
<keyword evidence="4 7" id="KW-0732">Signal</keyword>
<evidence type="ECO:0000259" key="8">
    <source>
        <dbReference type="Pfam" id="PF03918"/>
    </source>
</evidence>
<comment type="function">
    <text evidence="7">Possible subunit of a heme lyase.</text>
</comment>
<keyword evidence="10" id="KW-1185">Reference proteome</keyword>
<proteinExistence type="inferred from homology"/>
<accession>A0A344J4D7</accession>
<evidence type="ECO:0000313" key="10">
    <source>
        <dbReference type="Proteomes" id="UP000251842"/>
    </source>
</evidence>
<evidence type="ECO:0000256" key="3">
    <source>
        <dbReference type="ARBA" id="ARBA00022723"/>
    </source>
</evidence>
<name>A0A344J4D7_9GAMM</name>
<keyword evidence="5" id="KW-0201">Cytochrome c-type biogenesis</keyword>
<keyword evidence="6 7" id="KW-0408">Iron</keyword>
<dbReference type="RefSeq" id="WP_112926112.1">
    <property type="nucleotide sequence ID" value="NZ_CP029556.1"/>
</dbReference>
<dbReference type="GO" id="GO:0046872">
    <property type="term" value="F:metal ion binding"/>
    <property type="evidence" value="ECO:0007669"/>
    <property type="project" value="UniProtKB-KW"/>
</dbReference>
<evidence type="ECO:0000256" key="1">
    <source>
        <dbReference type="ARBA" id="ARBA00010342"/>
    </source>
</evidence>
<dbReference type="EMBL" id="CP029556">
    <property type="protein sequence ID" value="AXA83897.1"/>
    <property type="molecule type" value="Genomic_DNA"/>
</dbReference>
<dbReference type="GO" id="GO:0005886">
    <property type="term" value="C:plasma membrane"/>
    <property type="evidence" value="ECO:0007669"/>
    <property type="project" value="TreeGrafter"/>
</dbReference>
<dbReference type="PANTHER" id="PTHR47870">
    <property type="entry name" value="CYTOCHROME C-TYPE BIOGENESIS PROTEIN CCMH"/>
    <property type="match status" value="1"/>
</dbReference>
<feature type="chain" id="PRO_5016480052" description="Cytochrome c-type biogenesis protein" evidence="7">
    <location>
        <begin position="21"/>
        <end position="146"/>
    </location>
</feature>
<keyword evidence="7" id="KW-1133">Transmembrane helix</keyword>
<evidence type="ECO:0000256" key="4">
    <source>
        <dbReference type="ARBA" id="ARBA00022729"/>
    </source>
</evidence>
<evidence type="ECO:0000256" key="5">
    <source>
        <dbReference type="ARBA" id="ARBA00022748"/>
    </source>
</evidence>
<evidence type="ECO:0000313" key="9">
    <source>
        <dbReference type="EMBL" id="AXA83897.1"/>
    </source>
</evidence>
<evidence type="ECO:0000256" key="6">
    <source>
        <dbReference type="ARBA" id="ARBA00023004"/>
    </source>
</evidence>